<sequence>MAAGYCTCGCAVAAWSLGAPSVPTAREVGLTVADLSGRPPSPRIHNPGLDPSAFDELDELEDHR</sequence>
<dbReference type="Proteomes" id="UP000095210">
    <property type="component" value="Chromosome"/>
</dbReference>
<gene>
    <name evidence="2" type="ORF">TL08_19820</name>
</gene>
<organism evidence="2 3">
    <name type="scientific">Actinoalloteichus hymeniacidonis</name>
    <dbReference type="NCBI Taxonomy" id="340345"/>
    <lineage>
        <taxon>Bacteria</taxon>
        <taxon>Bacillati</taxon>
        <taxon>Actinomycetota</taxon>
        <taxon>Actinomycetes</taxon>
        <taxon>Pseudonocardiales</taxon>
        <taxon>Pseudonocardiaceae</taxon>
        <taxon>Actinoalloteichus</taxon>
    </lineage>
</organism>
<feature type="region of interest" description="Disordered" evidence="1">
    <location>
        <begin position="33"/>
        <end position="64"/>
    </location>
</feature>
<evidence type="ECO:0000256" key="1">
    <source>
        <dbReference type="SAM" id="MobiDB-lite"/>
    </source>
</evidence>
<evidence type="ECO:0000313" key="3">
    <source>
        <dbReference type="Proteomes" id="UP000095210"/>
    </source>
</evidence>
<keyword evidence="3" id="KW-1185">Reference proteome</keyword>
<evidence type="ECO:0000313" key="2">
    <source>
        <dbReference type="EMBL" id="AOS64755.1"/>
    </source>
</evidence>
<dbReference type="KEGG" id="ahm:TL08_19820"/>
<proteinExistence type="predicted"/>
<dbReference type="RefSeq" id="WP_069851040.1">
    <property type="nucleotide sequence ID" value="NZ_CP014859.1"/>
</dbReference>
<reference evidence="3" key="1">
    <citation type="submission" date="2016-03" db="EMBL/GenBank/DDBJ databases">
        <title>Complete genome sequence of the type strain Actinoalloteichus hymeniacidonis DSM 45092.</title>
        <authorList>
            <person name="Schaffert L."/>
            <person name="Albersmeier A."/>
            <person name="Winkler A."/>
            <person name="Kalinowski J."/>
            <person name="Zotchev S."/>
            <person name="Ruckert C."/>
        </authorList>
    </citation>
    <scope>NUCLEOTIDE SEQUENCE [LARGE SCALE GENOMIC DNA]</scope>
    <source>
        <strain evidence="3">HPA177(T) (DSM 45092(T))</strain>
    </source>
</reference>
<dbReference type="EMBL" id="CP014859">
    <property type="protein sequence ID" value="AOS64755.1"/>
    <property type="molecule type" value="Genomic_DNA"/>
</dbReference>
<accession>A0AAC9MZV4</accession>
<protein>
    <submittedName>
        <fullName evidence="2">Uncharacterized protein</fullName>
    </submittedName>
</protein>
<name>A0AAC9MZV4_9PSEU</name>
<dbReference type="AlphaFoldDB" id="A0AAC9MZV4"/>
<feature type="compositionally biased region" description="Acidic residues" evidence="1">
    <location>
        <begin position="53"/>
        <end position="64"/>
    </location>
</feature>